<comment type="function">
    <text evidence="23">Receptor for glutamate that functions as a ligand-gated ion channel in the central nervous system and plays an important role in excitatory synaptic transmission. L-glutamate acts as an excitatory neurotransmitter at many synapses in the central nervous system.</text>
</comment>
<keyword evidence="14 23" id="KW-0628">Postsynaptic cell membrane</keyword>
<feature type="transmembrane region" description="Helical" evidence="23">
    <location>
        <begin position="535"/>
        <end position="557"/>
    </location>
</feature>
<evidence type="ECO:0000256" key="3">
    <source>
        <dbReference type="ARBA" id="ARBA00022553"/>
    </source>
</evidence>
<sequence>MQHIFAFFCTGFLGAVVGANFPNNIQIGGLFPNQQSQEHAAFRFALSQLTEPPKLLPQIDIVNISDSFEMTYRFCSQFSKGVYAIFGFYERRTVNMLTSFCGALHVCFITPSFPVDTSNQFVLQLRPELQDALISIIDHYKWQKFVYIYDADRGLSVLQKVLDTAAEKNWQVTAVNILTTTEEGYRMLFQDLEKKKERLVVVDCESERLNAILGQIIKLEKNGIGYHYILANLGFMDIDLNKFKESGANVTGFQLVNYTDTIPAKIMQQWKNSDSRDHTRVDWKRPKYTSALTYDGVKVMAEAFQSLRRQRIDISRRGNAGDCLANPAVPWGQGIDIQRALQQVRFEGLTGNVQFNEKGRRTNYTLHVIEMKHDGIRKIGYWNEDDKFVPAATDAQAGGDNSSVQNRTYIVTTILEDPYVMLKKNANQFEGNDRYEGYCVELAAEIAKHVGYSYRLEIVSDGKYGARDPDTKAWNGMVGELVYGRADVAVAPLTITLVREEVIDFSKPFMSLGISIMIKKPQKSKPGVFSFLDPLAYEIWMCIVFAYIGVSVVLFLVSRFSPYEWHSEEFEEGRDQTTSDQSNEFGIFNSLWFSLGAFMQQGCDISPRSLSGRIVGGVWWFFTLIIISSYTANLAAFLTVERMVSPIESAEDLAKQTEIAYGTLEAGSTKEFFRRSKIAVFEKMWTYMKSAEPSVFVRTTEEGMIRVRKSKGKYAYLLESTMNEYIEQRKPCDTMKVGGNLDSKGYGIATPKGSALRNPVNLAVLKLNEQGLLDKLKNKWWYDKGECGSGGGDSKDKTSALSLSNVAGVFYILIGGLGLAMLVALIEFCYKSRSESKRMKGFCLIPQQSINEAIRTSTLPRNSGAGASGGGGSGENGRVVSHDFPKSMQSIPCMSHSSGMPLGATGL</sequence>
<dbReference type="InterPro" id="IPR028082">
    <property type="entry name" value="Peripla_BP_I"/>
</dbReference>
<dbReference type="SMART" id="SM00918">
    <property type="entry name" value="Lig_chan-Glu_bd"/>
    <property type="match status" value="1"/>
</dbReference>
<keyword evidence="2 23" id="KW-1003">Cell membrane</keyword>
<dbReference type="PRINTS" id="PR00177">
    <property type="entry name" value="NMDARECEPTOR"/>
</dbReference>
<organism evidence="27 28">
    <name type="scientific">Pipistrellus kuhlii</name>
    <name type="common">Kuhl's pipistrelle</name>
    <dbReference type="NCBI Taxonomy" id="59472"/>
    <lineage>
        <taxon>Eukaryota</taxon>
        <taxon>Metazoa</taxon>
        <taxon>Chordata</taxon>
        <taxon>Craniata</taxon>
        <taxon>Vertebrata</taxon>
        <taxon>Euteleostomi</taxon>
        <taxon>Mammalia</taxon>
        <taxon>Eutheria</taxon>
        <taxon>Laurasiatheria</taxon>
        <taxon>Chiroptera</taxon>
        <taxon>Yangochiroptera</taxon>
        <taxon>Vespertilionidae</taxon>
        <taxon>Pipistrellus</taxon>
    </lineage>
</organism>
<dbReference type="InterPro" id="IPR019594">
    <property type="entry name" value="Glu/Gly-bd"/>
</dbReference>
<keyword evidence="12 23" id="KW-0675">Receptor</keyword>
<feature type="disulfide bond" evidence="22">
    <location>
        <begin position="732"/>
        <end position="787"/>
    </location>
</feature>
<evidence type="ECO:0000256" key="19">
    <source>
        <dbReference type="ARBA" id="ARBA00036634"/>
    </source>
</evidence>
<keyword evidence="3" id="KW-0597">Phosphoprotein</keyword>
<evidence type="ECO:0000256" key="18">
    <source>
        <dbReference type="ARBA" id="ARBA00034104"/>
    </source>
</evidence>
<feature type="site" description="Crucial to convey clamshell closure to channel opening" evidence="21">
    <location>
        <position position="647"/>
    </location>
</feature>
<evidence type="ECO:0000256" key="15">
    <source>
        <dbReference type="ARBA" id="ARBA00023286"/>
    </source>
</evidence>
<feature type="region of interest" description="Disordered" evidence="24">
    <location>
        <begin position="857"/>
        <end position="881"/>
    </location>
</feature>
<feature type="chain" id="PRO_5029952084" description="Glutamate receptor" evidence="23">
    <location>
        <begin position="19"/>
        <end position="907"/>
    </location>
</feature>
<dbReference type="Gene3D" id="3.40.50.2300">
    <property type="match status" value="2"/>
</dbReference>
<dbReference type="GO" id="GO:0045211">
    <property type="term" value="C:postsynaptic membrane"/>
    <property type="evidence" value="ECO:0007669"/>
    <property type="project" value="UniProtKB-SubCell"/>
</dbReference>
<evidence type="ECO:0000256" key="21">
    <source>
        <dbReference type="PIRSR" id="PIRSR601508-2"/>
    </source>
</evidence>
<feature type="site" description="Interaction with the cone snail toxin Con-ikot-ikot" evidence="21">
    <location>
        <position position="467"/>
    </location>
</feature>
<comment type="catalytic activity">
    <reaction evidence="19">
        <text>Ca(2+)(in) = Ca(2+)(out)</text>
        <dbReference type="Rhea" id="RHEA:29671"/>
        <dbReference type="ChEBI" id="CHEBI:29108"/>
    </reaction>
</comment>
<feature type="binding site" evidence="20">
    <location>
        <position position="494"/>
    </location>
    <ligand>
        <name>L-glutamate</name>
        <dbReference type="ChEBI" id="CHEBI:29985"/>
    </ligand>
</feature>
<dbReference type="GO" id="GO:0007166">
    <property type="term" value="P:cell surface receptor signaling pathway"/>
    <property type="evidence" value="ECO:0007669"/>
    <property type="project" value="UniProtKB-ARBA"/>
</dbReference>
<evidence type="ECO:0000256" key="12">
    <source>
        <dbReference type="ARBA" id="ARBA00023170"/>
    </source>
</evidence>
<evidence type="ECO:0000256" key="5">
    <source>
        <dbReference type="ARBA" id="ARBA00022729"/>
    </source>
</evidence>
<dbReference type="SMART" id="SM00079">
    <property type="entry name" value="PBPe"/>
    <property type="match status" value="1"/>
</dbReference>
<feature type="transmembrane region" description="Helical" evidence="23">
    <location>
        <begin position="618"/>
        <end position="640"/>
    </location>
</feature>
<evidence type="ECO:0000256" key="13">
    <source>
        <dbReference type="ARBA" id="ARBA00023180"/>
    </source>
</evidence>
<dbReference type="AlphaFoldDB" id="A0A7J7XB38"/>
<feature type="binding site" evidence="20">
    <location>
        <position position="668"/>
    </location>
    <ligand>
        <name>L-glutamate</name>
        <dbReference type="ChEBI" id="CHEBI:29985"/>
    </ligand>
</feature>
<evidence type="ECO:0000256" key="10">
    <source>
        <dbReference type="ARBA" id="ARBA00023139"/>
    </source>
</evidence>
<evidence type="ECO:0000256" key="11">
    <source>
        <dbReference type="ARBA" id="ARBA00023157"/>
    </source>
</evidence>
<feature type="binding site" evidence="20">
    <location>
        <position position="669"/>
    </location>
    <ligand>
        <name>L-glutamate</name>
        <dbReference type="ChEBI" id="CHEBI:29985"/>
    </ligand>
</feature>
<feature type="domain" description="Ionotropic glutamate receptor L-glutamate and glycine-binding" evidence="26">
    <location>
        <begin position="418"/>
        <end position="483"/>
    </location>
</feature>
<dbReference type="FunFam" id="3.40.50.2300:FF:000004">
    <property type="entry name" value="Glutamate receptor, ionotropic, AMPA 2"/>
    <property type="match status" value="1"/>
</dbReference>
<evidence type="ECO:0000256" key="9">
    <source>
        <dbReference type="ARBA" id="ARBA00023136"/>
    </source>
</evidence>
<keyword evidence="6 23" id="KW-1133">Transmembrane helix</keyword>
<feature type="signal peptide" evidence="23">
    <location>
        <begin position="1"/>
        <end position="18"/>
    </location>
</feature>
<feature type="binding site" evidence="20">
    <location>
        <position position="499"/>
    </location>
    <ligand>
        <name>L-glutamate</name>
        <dbReference type="ChEBI" id="CHEBI:29985"/>
    </ligand>
</feature>
<comment type="subcellular location">
    <subcellularLocation>
        <location evidence="18 23">Postsynaptic cell membrane</location>
        <topology evidence="18 23">Multi-pass membrane protein</topology>
    </subcellularLocation>
</comment>
<feature type="binding site" evidence="20">
    <location>
        <position position="719"/>
    </location>
    <ligand>
        <name>L-glutamate</name>
        <dbReference type="ChEBI" id="CHEBI:29985"/>
    </ligand>
</feature>
<evidence type="ECO:0000256" key="22">
    <source>
        <dbReference type="PIRSR" id="PIRSR601508-3"/>
    </source>
</evidence>
<evidence type="ECO:0000256" key="17">
    <source>
        <dbReference type="ARBA" id="ARBA00023303"/>
    </source>
</evidence>
<dbReference type="Proteomes" id="UP000558488">
    <property type="component" value="Unassembled WGS sequence"/>
</dbReference>
<keyword evidence="4 23" id="KW-0812">Transmembrane</keyword>
<dbReference type="InterPro" id="IPR001828">
    <property type="entry name" value="ANF_lig-bd_rcpt"/>
</dbReference>
<evidence type="ECO:0000259" key="26">
    <source>
        <dbReference type="SMART" id="SM00918"/>
    </source>
</evidence>
<protein>
    <recommendedName>
        <fullName evidence="23">Glutamate receptor</fullName>
    </recommendedName>
</protein>
<keyword evidence="17 23" id="KW-0407">Ion channel</keyword>
<dbReference type="Gene3D" id="3.40.190.10">
    <property type="entry name" value="Periplasmic binding protein-like II"/>
    <property type="match status" value="2"/>
</dbReference>
<keyword evidence="13" id="KW-0325">Glycoprotein</keyword>
<evidence type="ECO:0000313" key="28">
    <source>
        <dbReference type="Proteomes" id="UP000558488"/>
    </source>
</evidence>
<feature type="compositionally biased region" description="Gly residues" evidence="24">
    <location>
        <begin position="866"/>
        <end position="875"/>
    </location>
</feature>
<keyword evidence="16" id="KW-0449">Lipoprotein</keyword>
<dbReference type="InterPro" id="IPR001320">
    <property type="entry name" value="Iontro_rcpt_C"/>
</dbReference>
<dbReference type="InterPro" id="IPR015683">
    <property type="entry name" value="Ionotropic_Glu_rcpt"/>
</dbReference>
<name>A0A7J7XB38_PIPKU</name>
<evidence type="ECO:0000256" key="2">
    <source>
        <dbReference type="ARBA" id="ARBA00022475"/>
    </source>
</evidence>
<dbReference type="FunFam" id="1.10.287.70:FF:000067">
    <property type="entry name" value="glutamate receptor 2 isoform X1"/>
    <property type="match status" value="1"/>
</dbReference>
<feature type="site" description="Interaction with the cone snail toxin Con-ikot-ikot" evidence="21">
    <location>
        <position position="766"/>
    </location>
</feature>
<dbReference type="GO" id="GO:0022824">
    <property type="term" value="F:transmitter-gated monoatomic ion channel activity"/>
    <property type="evidence" value="ECO:0007669"/>
    <property type="project" value="UniProtKB-ARBA"/>
</dbReference>
<keyword evidence="5 23" id="KW-0732">Signal</keyword>
<evidence type="ECO:0000256" key="6">
    <source>
        <dbReference type="ARBA" id="ARBA00022989"/>
    </source>
</evidence>
<dbReference type="CDD" id="cd06390">
    <property type="entry name" value="PBP1_iGluR_AMPA_GluR1"/>
    <property type="match status" value="1"/>
</dbReference>
<dbReference type="Gene3D" id="1.10.287.70">
    <property type="match status" value="2"/>
</dbReference>
<evidence type="ECO:0000256" key="20">
    <source>
        <dbReference type="PIRSR" id="PIRSR601508-1"/>
    </source>
</evidence>
<keyword evidence="11 22" id="KW-1015">Disulfide bond</keyword>
<evidence type="ECO:0000313" key="27">
    <source>
        <dbReference type="EMBL" id="KAF6346606.1"/>
    </source>
</evidence>
<keyword evidence="10" id="KW-0564">Palmitate</keyword>
<keyword evidence="8 23" id="KW-0406">Ion transport</keyword>
<dbReference type="SUPFAM" id="SSF53822">
    <property type="entry name" value="Periplasmic binding protein-like I"/>
    <property type="match status" value="1"/>
</dbReference>
<keyword evidence="7 23" id="KW-0770">Synapse</keyword>
<feature type="domain" description="Ionotropic glutamate receptor C-terminal" evidence="25">
    <location>
        <begin position="408"/>
        <end position="783"/>
    </location>
</feature>
<dbReference type="SUPFAM" id="SSF81324">
    <property type="entry name" value="Voltage-gated potassium channels"/>
    <property type="match status" value="1"/>
</dbReference>
<keyword evidence="1 23" id="KW-0813">Transport</keyword>
<keyword evidence="9 23" id="KW-0472">Membrane</keyword>
<evidence type="ECO:0000256" key="8">
    <source>
        <dbReference type="ARBA" id="ARBA00023065"/>
    </source>
</evidence>
<comment type="similarity">
    <text evidence="23">Belongs to the glutamate-gated ion channel (TC 1.A.10.1) family.</text>
</comment>
<feature type="binding site" evidence="20">
    <location>
        <position position="492"/>
    </location>
    <ligand>
        <name>L-glutamate</name>
        <dbReference type="ChEBI" id="CHEBI:29985"/>
    </ligand>
</feature>
<evidence type="ECO:0000256" key="14">
    <source>
        <dbReference type="ARBA" id="ARBA00023257"/>
    </source>
</evidence>
<dbReference type="FunFam" id="3.40.190.10:FF:000001">
    <property type="entry name" value="Glutamate receptor ionotropic, kainate 2"/>
    <property type="match status" value="1"/>
</dbReference>
<dbReference type="CDD" id="cd13729">
    <property type="entry name" value="PBP2_iGluR_AMPA_GluR1"/>
    <property type="match status" value="1"/>
</dbReference>
<evidence type="ECO:0000256" key="16">
    <source>
        <dbReference type="ARBA" id="ARBA00023288"/>
    </source>
</evidence>
<keyword evidence="15 23" id="KW-1071">Ligand-gated ion channel</keyword>
<dbReference type="InterPro" id="IPR001508">
    <property type="entry name" value="Iono_Glu_rcpt_met"/>
</dbReference>
<dbReference type="Pfam" id="PF00060">
    <property type="entry name" value="Lig_chan"/>
    <property type="match status" value="1"/>
</dbReference>
<proteinExistence type="inferred from homology"/>
<dbReference type="EMBL" id="JACAGB010000008">
    <property type="protein sequence ID" value="KAF6346606.1"/>
    <property type="molecule type" value="Genomic_DNA"/>
</dbReference>
<evidence type="ECO:0000256" key="23">
    <source>
        <dbReference type="RuleBase" id="RU367118"/>
    </source>
</evidence>
<evidence type="ECO:0000256" key="7">
    <source>
        <dbReference type="ARBA" id="ARBA00023018"/>
    </source>
</evidence>
<feature type="transmembrane region" description="Helical" evidence="23">
    <location>
        <begin position="808"/>
        <end position="830"/>
    </location>
</feature>
<evidence type="ECO:0000256" key="24">
    <source>
        <dbReference type="SAM" id="MobiDB-lite"/>
    </source>
</evidence>
<keyword evidence="28" id="KW-1185">Reference proteome</keyword>
<evidence type="ECO:0000259" key="25">
    <source>
        <dbReference type="SMART" id="SM00079"/>
    </source>
</evidence>
<dbReference type="Pfam" id="PF01094">
    <property type="entry name" value="ANF_receptor"/>
    <property type="match status" value="1"/>
</dbReference>
<feature type="disulfide bond" evidence="22">
    <location>
        <begin position="75"/>
        <end position="323"/>
    </location>
</feature>
<feature type="site" description="Interaction with the cone snail toxin Con-ikot-ikot" evidence="21">
    <location>
        <position position="674"/>
    </location>
</feature>
<evidence type="ECO:0000256" key="4">
    <source>
        <dbReference type="ARBA" id="ARBA00022692"/>
    </source>
</evidence>
<accession>A0A7J7XB38</accession>
<gene>
    <name evidence="27" type="ORF">mPipKuh1_005887</name>
</gene>
<comment type="caution">
    <text evidence="27">The sequence shown here is derived from an EMBL/GenBank/DDBJ whole genome shotgun (WGS) entry which is preliminary data.</text>
</comment>
<evidence type="ECO:0000256" key="1">
    <source>
        <dbReference type="ARBA" id="ARBA00022448"/>
    </source>
</evidence>
<dbReference type="Pfam" id="PF10613">
    <property type="entry name" value="Lig_chan-Glu_bd"/>
    <property type="match status" value="1"/>
</dbReference>
<reference evidence="27 28" key="1">
    <citation type="journal article" date="2020" name="Nature">
        <title>Six reference-quality genomes reveal evolution of bat adaptations.</title>
        <authorList>
            <person name="Jebb D."/>
            <person name="Huang Z."/>
            <person name="Pippel M."/>
            <person name="Hughes G.M."/>
            <person name="Lavrichenko K."/>
            <person name="Devanna P."/>
            <person name="Winkler S."/>
            <person name="Jermiin L.S."/>
            <person name="Skirmuntt E.C."/>
            <person name="Katzourakis A."/>
            <person name="Burkitt-Gray L."/>
            <person name="Ray D.A."/>
            <person name="Sullivan K.A.M."/>
            <person name="Roscito J.G."/>
            <person name="Kirilenko B.M."/>
            <person name="Davalos L.M."/>
            <person name="Corthals A.P."/>
            <person name="Power M.L."/>
            <person name="Jones G."/>
            <person name="Ransome R.D."/>
            <person name="Dechmann D.K.N."/>
            <person name="Locatelli A.G."/>
            <person name="Puechmaille S.J."/>
            <person name="Fedrigo O."/>
            <person name="Jarvis E.D."/>
            <person name="Hiller M."/>
            <person name="Vernes S.C."/>
            <person name="Myers E.W."/>
            <person name="Teeling E.C."/>
        </authorList>
    </citation>
    <scope>NUCLEOTIDE SEQUENCE [LARGE SCALE GENOMIC DNA]</scope>
    <source>
        <strain evidence="27">MPipKuh1</strain>
        <tissue evidence="27">Flight muscle</tissue>
    </source>
</reference>
<dbReference type="PANTHER" id="PTHR18966">
    <property type="entry name" value="IONOTROPIC GLUTAMATE RECEPTOR"/>
    <property type="match status" value="1"/>
</dbReference>
<dbReference type="SUPFAM" id="SSF53850">
    <property type="entry name" value="Periplasmic binding protein-like II"/>
    <property type="match status" value="1"/>
</dbReference>
<dbReference type="FunFam" id="3.40.190.10:FF:000666">
    <property type="entry name" value="Glutamate receptor, ionotropic, AMPA 2a"/>
    <property type="match status" value="1"/>
</dbReference>